<dbReference type="InterPro" id="IPR036855">
    <property type="entry name" value="Znf_CCCH_sf"/>
</dbReference>
<feature type="domain" description="C3H1-type" evidence="6">
    <location>
        <begin position="88"/>
        <end position="116"/>
    </location>
</feature>
<evidence type="ECO:0000256" key="2">
    <source>
        <dbReference type="ARBA" id="ARBA00022771"/>
    </source>
</evidence>
<protein>
    <recommendedName>
        <fullName evidence="6">C3H1-type domain-containing protein</fullName>
    </recommendedName>
</protein>
<dbReference type="Pfam" id="PF25512">
    <property type="entry name" value="zf-CCCH_AtC3H23"/>
    <property type="match status" value="1"/>
</dbReference>
<dbReference type="InterPro" id="IPR057444">
    <property type="entry name" value="Znf-CCCH_AtC3H23-like"/>
</dbReference>
<dbReference type="SUPFAM" id="SSF90229">
    <property type="entry name" value="CCCH zinc finger"/>
    <property type="match status" value="1"/>
</dbReference>
<evidence type="ECO:0000256" key="3">
    <source>
        <dbReference type="ARBA" id="ARBA00022833"/>
    </source>
</evidence>
<evidence type="ECO:0000256" key="5">
    <source>
        <dbReference type="PROSITE-ProRule" id="PRU00723"/>
    </source>
</evidence>
<dbReference type="Gene3D" id="4.10.1000.10">
    <property type="entry name" value="Zinc finger, CCCH-type"/>
    <property type="match status" value="1"/>
</dbReference>
<keyword evidence="4" id="KW-0238">DNA-binding</keyword>
<keyword evidence="3 5" id="KW-0862">Zinc</keyword>
<keyword evidence="1 5" id="KW-0479">Metal-binding</keyword>
<sequence length="167" mass="18609">MNCDGVAAGGVTAEAITQHQAQVSALLQQHFGLSPEYNEANGLYDVDSYRMCLFKVLPCPRSGQHDWSSCPYAHHGERARRRCLLLSNYAIKVCPDMQKGGECPRGEACTMTHSMFEYWMHPLRYKTKMCREGASCLKRFCFFAHTPEEVRPGSDTPPGTKCPSAGV</sequence>
<keyword evidence="2 5" id="KW-0863">Zinc-finger</keyword>
<dbReference type="EMBL" id="CP126216">
    <property type="protein sequence ID" value="WIA18256.1"/>
    <property type="molecule type" value="Genomic_DNA"/>
</dbReference>
<name>A0ABY8UDS8_TETOB</name>
<evidence type="ECO:0000256" key="1">
    <source>
        <dbReference type="ARBA" id="ARBA00022723"/>
    </source>
</evidence>
<organism evidence="7 8">
    <name type="scientific">Tetradesmus obliquus</name>
    <name type="common">Green alga</name>
    <name type="synonym">Acutodesmus obliquus</name>
    <dbReference type="NCBI Taxonomy" id="3088"/>
    <lineage>
        <taxon>Eukaryota</taxon>
        <taxon>Viridiplantae</taxon>
        <taxon>Chlorophyta</taxon>
        <taxon>core chlorophytes</taxon>
        <taxon>Chlorophyceae</taxon>
        <taxon>CS clade</taxon>
        <taxon>Sphaeropleales</taxon>
        <taxon>Scenedesmaceae</taxon>
        <taxon>Tetradesmus</taxon>
    </lineage>
</organism>
<dbReference type="PROSITE" id="PS50103">
    <property type="entry name" value="ZF_C3H1"/>
    <property type="match status" value="1"/>
</dbReference>
<evidence type="ECO:0000256" key="4">
    <source>
        <dbReference type="ARBA" id="ARBA00023125"/>
    </source>
</evidence>
<dbReference type="PANTHER" id="PTHR14493:SF50">
    <property type="entry name" value="RING FINGER PROTEIN UNKEMPT"/>
    <property type="match status" value="1"/>
</dbReference>
<reference evidence="7 8" key="1">
    <citation type="submission" date="2023-05" db="EMBL/GenBank/DDBJ databases">
        <title>A 100% complete, gapless, phased diploid assembly of the Scenedesmus obliquus UTEX 3031 genome.</title>
        <authorList>
            <person name="Biondi T.C."/>
            <person name="Hanschen E.R."/>
            <person name="Kwon T."/>
            <person name="Eng W."/>
            <person name="Kruse C.P.S."/>
            <person name="Koehler S.I."/>
            <person name="Kunde Y."/>
            <person name="Gleasner C.D."/>
            <person name="You Mak K.T."/>
            <person name="Polle J."/>
            <person name="Hovde B.T."/>
            <person name="Starkenburg S.R."/>
        </authorList>
    </citation>
    <scope>NUCLEOTIDE SEQUENCE [LARGE SCALE GENOMIC DNA]</scope>
    <source>
        <strain evidence="7 8">DOE0152z</strain>
    </source>
</reference>
<keyword evidence="8" id="KW-1185">Reference proteome</keyword>
<dbReference type="Proteomes" id="UP001244341">
    <property type="component" value="Chromosome 9b"/>
</dbReference>
<accession>A0ABY8UDS8</accession>
<proteinExistence type="predicted"/>
<dbReference type="InterPro" id="IPR000571">
    <property type="entry name" value="Znf_CCCH"/>
</dbReference>
<dbReference type="InterPro" id="IPR045234">
    <property type="entry name" value="Unkempt-like"/>
</dbReference>
<dbReference type="PANTHER" id="PTHR14493">
    <property type="entry name" value="UNKEMPT FAMILY MEMBER"/>
    <property type="match status" value="1"/>
</dbReference>
<gene>
    <name evidence="7" type="ORF">OEZ85_009724</name>
</gene>
<evidence type="ECO:0000313" key="7">
    <source>
        <dbReference type="EMBL" id="WIA18256.1"/>
    </source>
</evidence>
<evidence type="ECO:0000313" key="8">
    <source>
        <dbReference type="Proteomes" id="UP001244341"/>
    </source>
</evidence>
<evidence type="ECO:0000259" key="6">
    <source>
        <dbReference type="PROSITE" id="PS50103"/>
    </source>
</evidence>
<feature type="zinc finger region" description="C3H1-type" evidence="5">
    <location>
        <begin position="88"/>
        <end position="116"/>
    </location>
</feature>